<dbReference type="Gene3D" id="3.40.50.1820">
    <property type="entry name" value="alpha/beta hydrolase"/>
    <property type="match status" value="1"/>
</dbReference>
<dbReference type="Pfam" id="PF12697">
    <property type="entry name" value="Abhydrolase_6"/>
    <property type="match status" value="1"/>
</dbReference>
<protein>
    <submittedName>
        <fullName evidence="3">Pimeloyl-ACP methyl ester carboxylesterase</fullName>
    </submittedName>
</protein>
<dbReference type="InterPro" id="IPR000073">
    <property type="entry name" value="AB_hydrolase_1"/>
</dbReference>
<dbReference type="PANTHER" id="PTHR37017">
    <property type="entry name" value="AB HYDROLASE-1 DOMAIN-CONTAINING PROTEIN-RELATED"/>
    <property type="match status" value="1"/>
</dbReference>
<proteinExistence type="predicted"/>
<keyword evidence="1" id="KW-0732">Signal</keyword>
<evidence type="ECO:0000259" key="2">
    <source>
        <dbReference type="Pfam" id="PF12697"/>
    </source>
</evidence>
<reference evidence="3 4" key="1">
    <citation type="submission" date="2020-08" db="EMBL/GenBank/DDBJ databases">
        <title>Genomic Encyclopedia of Type Strains, Phase IV (KMG-V): Genome sequencing to study the core and pangenomes of soil and plant-associated prokaryotes.</title>
        <authorList>
            <person name="Whitman W."/>
        </authorList>
    </citation>
    <scope>NUCLEOTIDE SEQUENCE [LARGE SCALE GENOMIC DNA]</scope>
    <source>
        <strain evidence="3 4">S3M1</strain>
    </source>
</reference>
<dbReference type="InterPro" id="IPR052897">
    <property type="entry name" value="Sec-Metab_Biosynth_Hydrolase"/>
</dbReference>
<sequence length="268" mass="30071">MKTSIIRSISFYLIVLLLISNTFNSNAQNKSGQPVFVLVHGAWHGGWCWQKVSKKLRAEGGLVYTPTLSGLGENKNMLNNQIDLNTHIEDIVNLIVKNNLHHVILVGHSYGGVVIAGVADRIPERLEKLVYLDAVLTENGESTFSVNPKQSQDDFTKKAMDFDKGLSIPPPSSTWFGLKDSITVKLTDDSLTSQPYKTFTQPLVLKHPYGNHLPLIYIACTDPELPVLKQFARRTKKNKMWKYYELKTGHDAMISMPNELTALLSSFK</sequence>
<dbReference type="EMBL" id="JACHCE010000004">
    <property type="protein sequence ID" value="MBB5637100.1"/>
    <property type="molecule type" value="Genomic_DNA"/>
</dbReference>
<evidence type="ECO:0000256" key="1">
    <source>
        <dbReference type="SAM" id="SignalP"/>
    </source>
</evidence>
<feature type="domain" description="AB hydrolase-1" evidence="2">
    <location>
        <begin position="36"/>
        <end position="260"/>
    </location>
</feature>
<feature type="chain" id="PRO_5031020694" evidence="1">
    <location>
        <begin position="28"/>
        <end position="268"/>
    </location>
</feature>
<accession>A0A7W8ZNL2</accession>
<organism evidence="3 4">
    <name type="scientific">Pedobacter cryoconitis</name>
    <dbReference type="NCBI Taxonomy" id="188932"/>
    <lineage>
        <taxon>Bacteria</taxon>
        <taxon>Pseudomonadati</taxon>
        <taxon>Bacteroidota</taxon>
        <taxon>Sphingobacteriia</taxon>
        <taxon>Sphingobacteriales</taxon>
        <taxon>Sphingobacteriaceae</taxon>
        <taxon>Pedobacter</taxon>
    </lineage>
</organism>
<name>A0A7W8ZNL2_9SPHI</name>
<dbReference type="SUPFAM" id="SSF53474">
    <property type="entry name" value="alpha/beta-Hydrolases"/>
    <property type="match status" value="1"/>
</dbReference>
<evidence type="ECO:0000313" key="3">
    <source>
        <dbReference type="EMBL" id="MBB5637100.1"/>
    </source>
</evidence>
<evidence type="ECO:0000313" key="4">
    <source>
        <dbReference type="Proteomes" id="UP000537204"/>
    </source>
</evidence>
<dbReference type="AlphaFoldDB" id="A0A7W8ZNL2"/>
<dbReference type="InterPro" id="IPR029058">
    <property type="entry name" value="AB_hydrolase_fold"/>
</dbReference>
<gene>
    <name evidence="3" type="ORF">HDE68_003013</name>
</gene>
<dbReference type="Proteomes" id="UP000537204">
    <property type="component" value="Unassembled WGS sequence"/>
</dbReference>
<comment type="caution">
    <text evidence="3">The sequence shown here is derived from an EMBL/GenBank/DDBJ whole genome shotgun (WGS) entry which is preliminary data.</text>
</comment>
<dbReference type="RefSeq" id="WP_183882987.1">
    <property type="nucleotide sequence ID" value="NZ_JACHCE010000004.1"/>
</dbReference>
<feature type="signal peptide" evidence="1">
    <location>
        <begin position="1"/>
        <end position="27"/>
    </location>
</feature>
<dbReference type="PANTHER" id="PTHR37017:SF11">
    <property type="entry name" value="ESTERASE_LIPASE_THIOESTERASE DOMAIN-CONTAINING PROTEIN"/>
    <property type="match status" value="1"/>
</dbReference>